<evidence type="ECO:0000313" key="1">
    <source>
        <dbReference type="EMBL" id="AID50554.1"/>
    </source>
</evidence>
<name>A0A068EPC8_9CAUD</name>
<dbReference type="EMBL" id="KF554508">
    <property type="protein sequence ID" value="AID50554.1"/>
    <property type="molecule type" value="Genomic_DNA"/>
</dbReference>
<accession>A0A068EPC8</accession>
<protein>
    <submittedName>
        <fullName evidence="1">Uncharacterized protein</fullName>
    </submittedName>
</protein>
<proteinExistence type="predicted"/>
<organism evidence="1 2">
    <name type="scientific">Bacillus phage CP-51</name>
    <dbReference type="NCBI Taxonomy" id="1391188"/>
    <lineage>
        <taxon>Viruses</taxon>
        <taxon>Duplodnaviria</taxon>
        <taxon>Heunggongvirae</taxon>
        <taxon>Uroviricota</taxon>
        <taxon>Caudoviricetes</taxon>
        <taxon>Herelleviridae</taxon>
        <taxon>Spounavirinae</taxon>
        <taxon>Siminovitchvirus</taxon>
        <taxon>Siminovitchvirus CP51</taxon>
    </lineage>
</organism>
<dbReference type="OrthoDB" id="38636at10239"/>
<dbReference type="RefSeq" id="YP_009099163.1">
    <property type="nucleotide sequence ID" value="NC_025423.1"/>
</dbReference>
<dbReference type="Proteomes" id="UP000027382">
    <property type="component" value="Segment"/>
</dbReference>
<dbReference type="GeneID" id="22277062"/>
<dbReference type="KEGG" id="vg:22277062"/>
<evidence type="ECO:0000313" key="2">
    <source>
        <dbReference type="Proteomes" id="UP000027382"/>
    </source>
</evidence>
<sequence length="87" mass="9436">MPKIEVAFKPGSTMMCTTGVSLGSAIIPAGTLGTVETVSVDRKEGVHYTVYFNLVLTDGDREEEDVPYIFTEERLEGLGIDLLVQAL</sequence>
<reference evidence="1" key="1">
    <citation type="journal article" date="2014" name="Virology">
        <title>The odd one out: Bacillus ACT bacteriophage CP-51 exhibits unusual properties compared to related Spounavirinae W.Ph. and Bastille.</title>
        <authorList>
            <person name="Klumpp J."/>
            <person name="Schmuki M."/>
            <person name="Sozhamannan S."/>
            <person name="Beyer W."/>
            <person name="Fouts D.E."/>
            <person name="Bernbach V."/>
            <person name="Calendar R."/>
            <person name="Loessner M.J."/>
        </authorList>
    </citation>
    <scope>NUCLEOTIDE SEQUENCE [LARGE SCALE GENOMIC DNA]</scope>
</reference>
<keyword evidence="2" id="KW-1185">Reference proteome</keyword>